<dbReference type="EMBL" id="VTPV01000005">
    <property type="protein sequence ID" value="KAB1230819.1"/>
    <property type="molecule type" value="Genomic_DNA"/>
</dbReference>
<dbReference type="Pfam" id="PF01553">
    <property type="entry name" value="Acyltransferase"/>
    <property type="match status" value="1"/>
</dbReference>
<reference evidence="2 3" key="1">
    <citation type="journal article" date="2019" name="Stand. Genomic Sci.">
        <title>Draft Whole-Genome Sequence of a Novel Chryseobacterium viscerum Strain Isolated from Fresh Water at Dripping Springs, New Mexico.</title>
        <authorList>
            <person name="Kyndt J.A."/>
            <person name="Moore T.C."/>
        </authorList>
    </citation>
    <scope>NUCLEOTIDE SEQUENCE [LARGE SCALE GENOMIC DNA]</scope>
    <source>
        <strain evidence="2 3">DPS</strain>
    </source>
</reference>
<evidence type="ECO:0000313" key="3">
    <source>
        <dbReference type="Proteomes" id="UP000326384"/>
    </source>
</evidence>
<dbReference type="Proteomes" id="UP000326384">
    <property type="component" value="Unassembled WGS sequence"/>
</dbReference>
<dbReference type="RefSeq" id="WP_152289910.1">
    <property type="nucleotide sequence ID" value="NZ_VTPV01000005.1"/>
</dbReference>
<feature type="domain" description="Phospholipid/glycerol acyltransferase" evidence="1">
    <location>
        <begin position="80"/>
        <end position="224"/>
    </location>
</feature>
<evidence type="ECO:0000313" key="2">
    <source>
        <dbReference type="EMBL" id="KAB1230819.1"/>
    </source>
</evidence>
<evidence type="ECO:0000259" key="1">
    <source>
        <dbReference type="Pfam" id="PF01553"/>
    </source>
</evidence>
<keyword evidence="3" id="KW-1185">Reference proteome</keyword>
<dbReference type="PANTHER" id="PTHR30068">
    <property type="entry name" value="URONATE ISOMERASE"/>
    <property type="match status" value="1"/>
</dbReference>
<dbReference type="SUPFAM" id="SSF69593">
    <property type="entry name" value="Glycerol-3-phosphate (1)-acyltransferase"/>
    <property type="match status" value="1"/>
</dbReference>
<proteinExistence type="predicted"/>
<dbReference type="PANTHER" id="PTHR30068:SF3">
    <property type="entry name" value="PHOSPHOLIPID_GLYCEROL ACYLTRANSFERASE DOMAIN-CONTAINING PROTEIN"/>
    <property type="match status" value="1"/>
</dbReference>
<dbReference type="GO" id="GO:0016746">
    <property type="term" value="F:acyltransferase activity"/>
    <property type="evidence" value="ECO:0007669"/>
    <property type="project" value="UniProtKB-KW"/>
</dbReference>
<keyword evidence="2" id="KW-0012">Acyltransferase</keyword>
<dbReference type="InterPro" id="IPR002123">
    <property type="entry name" value="Plipid/glycerol_acylTrfase"/>
</dbReference>
<name>A0A5N4BQX2_9FLAO</name>
<accession>A0A5N4BQX2</accession>
<keyword evidence="2" id="KW-0808">Transferase</keyword>
<sequence>MSKFDEIRYFSDQEVNERLGSIAHDPMMKAFMNFTFPGADEQVWLEQFKEVHSISDFQHQFVAYAVRQILAKSSEGLTTSGFDKLDKNTSYLFISNHRDIVLDTSLLNLVLLEGGYIMTASAIGDNLVRKKFLNVLAKLNRNFLVQRGLSLREQLKSSQTMSEYIDELLHKENRSVWIAQREGRTKDGNDSTQQGVLKMLAMASGDQSLTDYFKTLKIVPISISYEYDPTDSLKMPQLLAQHRDEEYIKGKNEDFTNILSGILGQKKRIHLHAGDVIDTELDDIAATIDNKNKQLQAISQVIDRSIISNYKLWPTKFIAYDLLHNTNIYASEYTEQEKQLFVRRLEMRIDPSEPVSREYFLAMYANPLVNKLKIEEDKNSTSEDE</sequence>
<gene>
    <name evidence="2" type="ORF">F8D52_10520</name>
</gene>
<comment type="caution">
    <text evidence="2">The sequence shown here is derived from an EMBL/GenBank/DDBJ whole genome shotgun (WGS) entry which is preliminary data.</text>
</comment>
<organism evidence="2 3">
    <name type="scientific">Chryseobacterium viscerum</name>
    <dbReference type="NCBI Taxonomy" id="1037377"/>
    <lineage>
        <taxon>Bacteria</taxon>
        <taxon>Pseudomonadati</taxon>
        <taxon>Bacteroidota</taxon>
        <taxon>Flavobacteriia</taxon>
        <taxon>Flavobacteriales</taxon>
        <taxon>Weeksellaceae</taxon>
        <taxon>Chryseobacterium group</taxon>
        <taxon>Chryseobacterium</taxon>
    </lineage>
</organism>
<protein>
    <submittedName>
        <fullName evidence="2">1-acyl-sn-glycerol-3-phosphate acyltransferase</fullName>
    </submittedName>
</protein>